<dbReference type="Gene3D" id="1.40.20.10">
    <property type="entry name" value="CHAD domain"/>
    <property type="match status" value="1"/>
</dbReference>
<dbReference type="OrthoDB" id="9777271at2"/>
<dbReference type="EMBL" id="NMQU01000104">
    <property type="protein sequence ID" value="OXM45391.1"/>
    <property type="molecule type" value="Genomic_DNA"/>
</dbReference>
<organism evidence="2 3">
    <name type="scientific">Amycolatopsis alba DSM 44262</name>
    <dbReference type="NCBI Taxonomy" id="1125972"/>
    <lineage>
        <taxon>Bacteria</taxon>
        <taxon>Bacillati</taxon>
        <taxon>Actinomycetota</taxon>
        <taxon>Actinomycetes</taxon>
        <taxon>Pseudonocardiales</taxon>
        <taxon>Pseudonocardiaceae</taxon>
        <taxon>Amycolatopsis</taxon>
    </lineage>
</organism>
<sequence length="196" mass="21332">MSATVVTAPGTVYFDTVSLRQRPTAARRPARRVLPHLARAVAGRVDARVSGIAALPAGPDRDRAVHGVRKAAKRLRYALEAGAEALPVEAKPALRAFQDLLGEFQDAVVARELLSALEVADGTLTAVQAQETANADRCVAALPKAWRELRDALRPLWTWCAGRCEGRKSLAQGHFDAIRRTRRTRTVGREPVRSGR</sequence>
<feature type="domain" description="CHAD" evidence="1">
    <location>
        <begin position="22"/>
        <end position="114"/>
    </location>
</feature>
<name>A0A229RG08_AMYAL</name>
<evidence type="ECO:0000259" key="1">
    <source>
        <dbReference type="Pfam" id="PF05235"/>
    </source>
</evidence>
<dbReference type="InterPro" id="IPR007899">
    <property type="entry name" value="CHAD_dom"/>
</dbReference>
<keyword evidence="3" id="KW-1185">Reference proteome</keyword>
<dbReference type="PANTHER" id="PTHR39339:SF1">
    <property type="entry name" value="CHAD DOMAIN-CONTAINING PROTEIN"/>
    <property type="match status" value="1"/>
</dbReference>
<dbReference type="InterPro" id="IPR038186">
    <property type="entry name" value="CHAD_dom_sf"/>
</dbReference>
<dbReference type="PANTHER" id="PTHR39339">
    <property type="entry name" value="SLR1444 PROTEIN"/>
    <property type="match status" value="1"/>
</dbReference>
<dbReference type="Pfam" id="PF05235">
    <property type="entry name" value="CHAD"/>
    <property type="match status" value="1"/>
</dbReference>
<dbReference type="Proteomes" id="UP000215563">
    <property type="component" value="Unassembled WGS sequence"/>
</dbReference>
<proteinExistence type="predicted"/>
<evidence type="ECO:0000313" key="3">
    <source>
        <dbReference type="Proteomes" id="UP000215563"/>
    </source>
</evidence>
<accession>A0A229RG08</accession>
<dbReference type="RefSeq" id="WP_039794496.1">
    <property type="nucleotide sequence ID" value="NZ_KB913032.1"/>
</dbReference>
<dbReference type="AlphaFoldDB" id="A0A229RG08"/>
<evidence type="ECO:0000313" key="2">
    <source>
        <dbReference type="EMBL" id="OXM45391.1"/>
    </source>
</evidence>
<protein>
    <submittedName>
        <fullName evidence="2">CHAD domain-containing protein</fullName>
    </submittedName>
</protein>
<gene>
    <name evidence="2" type="ORF">CFP75_31055</name>
</gene>
<reference evidence="2 3" key="1">
    <citation type="submission" date="2017-07" db="EMBL/GenBank/DDBJ databases">
        <title>Amycolatopsis alba DSM 44262 Genome sequencing and assembly.</title>
        <authorList>
            <person name="Kaur N."/>
            <person name="Mayilraj S."/>
        </authorList>
    </citation>
    <scope>NUCLEOTIDE SEQUENCE [LARGE SCALE GENOMIC DNA]</scope>
    <source>
        <strain evidence="2 3">DSM 44262</strain>
    </source>
</reference>
<comment type="caution">
    <text evidence="2">The sequence shown here is derived from an EMBL/GenBank/DDBJ whole genome shotgun (WGS) entry which is preliminary data.</text>
</comment>